<organism evidence="1 2">
    <name type="scientific">Vibrio agarilyticus</name>
    <dbReference type="NCBI Taxonomy" id="2726741"/>
    <lineage>
        <taxon>Bacteria</taxon>
        <taxon>Pseudomonadati</taxon>
        <taxon>Pseudomonadota</taxon>
        <taxon>Gammaproteobacteria</taxon>
        <taxon>Vibrionales</taxon>
        <taxon>Vibrionaceae</taxon>
        <taxon>Vibrio</taxon>
    </lineage>
</organism>
<keyword evidence="2" id="KW-1185">Reference proteome</keyword>
<dbReference type="NCBIfam" id="TIGR02444">
    <property type="entry name" value="TIGR02444 family protein"/>
    <property type="match status" value="1"/>
</dbReference>
<name>A0A7X8YII7_9VIBR</name>
<comment type="caution">
    <text evidence="1">The sequence shown here is derived from an EMBL/GenBank/DDBJ whole genome shotgun (WGS) entry which is preliminary data.</text>
</comment>
<dbReference type="EMBL" id="JABAIK010000026">
    <property type="protein sequence ID" value="NLS14665.1"/>
    <property type="molecule type" value="Genomic_DNA"/>
</dbReference>
<evidence type="ECO:0000313" key="1">
    <source>
        <dbReference type="EMBL" id="NLS14665.1"/>
    </source>
</evidence>
<sequence length="158" mass="18431">MNDARTQLTFEHLWQFSLRYYAMPDVKQACLSLQNRHQGNVNFLLLIKWLDEQHFGVDEEGYQALQQALSRCEPLLEPYRDLRRQLKRHLPETLYRQTLEFELQLEKMQQTDLIIALQQQALTMAQDVPLTTRYCIELGAPHLAVIFAASMGHASPSC</sequence>
<dbReference type="Proteomes" id="UP000535589">
    <property type="component" value="Unassembled WGS sequence"/>
</dbReference>
<accession>A0A7X8YII7</accession>
<dbReference type="InterPro" id="IPR012659">
    <property type="entry name" value="CHP02444"/>
</dbReference>
<gene>
    <name evidence="1" type="ORF">HGP28_17535</name>
</gene>
<dbReference type="AlphaFoldDB" id="A0A7X8YII7"/>
<dbReference type="RefSeq" id="WP_168837757.1">
    <property type="nucleotide sequence ID" value="NZ_JABAIK010000026.1"/>
</dbReference>
<proteinExistence type="predicted"/>
<reference evidence="1 2" key="1">
    <citation type="submission" date="2020-04" db="EMBL/GenBank/DDBJ databases">
        <title>Vibrio sp. SM6, a novel species isolated from seawater.</title>
        <authorList>
            <person name="Wang X."/>
        </authorList>
    </citation>
    <scope>NUCLEOTIDE SEQUENCE [LARGE SCALE GENOMIC DNA]</scope>
    <source>
        <strain evidence="1 2">SM6</strain>
    </source>
</reference>
<protein>
    <submittedName>
        <fullName evidence="1">TIGR02444 family protein</fullName>
    </submittedName>
</protein>
<dbReference type="Pfam" id="PF09523">
    <property type="entry name" value="DUF2390"/>
    <property type="match status" value="1"/>
</dbReference>
<evidence type="ECO:0000313" key="2">
    <source>
        <dbReference type="Proteomes" id="UP000535589"/>
    </source>
</evidence>